<keyword evidence="5" id="KW-1185">Reference proteome</keyword>
<dbReference type="AlphaFoldDB" id="A0A8H4N713"/>
<organism evidence="4 5">
    <name type="scientific">Botryosphaeria dothidea</name>
    <dbReference type="NCBI Taxonomy" id="55169"/>
    <lineage>
        <taxon>Eukaryota</taxon>
        <taxon>Fungi</taxon>
        <taxon>Dikarya</taxon>
        <taxon>Ascomycota</taxon>
        <taxon>Pezizomycotina</taxon>
        <taxon>Dothideomycetes</taxon>
        <taxon>Dothideomycetes incertae sedis</taxon>
        <taxon>Botryosphaeriales</taxon>
        <taxon>Botryosphaeriaceae</taxon>
        <taxon>Botryosphaeria</taxon>
    </lineage>
</organism>
<feature type="signal peptide" evidence="1">
    <location>
        <begin position="1"/>
        <end position="19"/>
    </location>
</feature>
<feature type="domain" description="Avirulence Effector AvrLm4-7" evidence="2">
    <location>
        <begin position="20"/>
        <end position="101"/>
    </location>
</feature>
<reference evidence="4 5" key="1">
    <citation type="submission" date="2020-04" db="EMBL/GenBank/DDBJ databases">
        <title>Genome Assembly and Annotation of Botryosphaeria dothidea sdau 11-99, a Latent Pathogen of Apple Fruit Ring Rot in China.</title>
        <authorList>
            <person name="Yu C."/>
            <person name="Diao Y."/>
            <person name="Lu Q."/>
            <person name="Zhao J."/>
            <person name="Cui S."/>
            <person name="Peng C."/>
            <person name="He B."/>
            <person name="Liu H."/>
        </authorList>
    </citation>
    <scope>NUCLEOTIDE SEQUENCE [LARGE SCALE GENOMIC DNA]</scope>
    <source>
        <strain evidence="4">Sdau11-99</strain>
        <strain evidence="5">sdau11-99</strain>
    </source>
</reference>
<evidence type="ECO:0000256" key="1">
    <source>
        <dbReference type="SAM" id="SignalP"/>
    </source>
</evidence>
<name>A0A8H4N713_9PEZI</name>
<proteinExistence type="predicted"/>
<evidence type="ECO:0000313" key="5">
    <source>
        <dbReference type="Proteomes" id="UP000572817"/>
    </source>
</evidence>
<protein>
    <recommendedName>
        <fullName evidence="2">Avirulence Effector AvrLm4-7 domain-containing protein</fullName>
    </recommendedName>
</protein>
<evidence type="ECO:0000313" key="3">
    <source>
        <dbReference type="EMBL" id="KAF4300726.1"/>
    </source>
</evidence>
<dbReference type="InterPro" id="IPR040621">
    <property type="entry name" value="AvrLm4-7"/>
</dbReference>
<dbReference type="Proteomes" id="UP000572817">
    <property type="component" value="Unassembled WGS sequence"/>
</dbReference>
<evidence type="ECO:0000259" key="2">
    <source>
        <dbReference type="Pfam" id="PF18661"/>
    </source>
</evidence>
<keyword evidence="1" id="KW-0732">Signal</keyword>
<evidence type="ECO:0000313" key="4">
    <source>
        <dbReference type="EMBL" id="KAF4305097.1"/>
    </source>
</evidence>
<dbReference type="Pfam" id="PF18661">
    <property type="entry name" value="AvrLm4-7"/>
    <property type="match status" value="1"/>
</dbReference>
<dbReference type="EMBL" id="WWBZ02000082">
    <property type="protein sequence ID" value="KAF4300726.1"/>
    <property type="molecule type" value="Genomic_DNA"/>
</dbReference>
<dbReference type="EMBL" id="WWBZ02000040">
    <property type="protein sequence ID" value="KAF4305097.1"/>
    <property type="molecule type" value="Genomic_DNA"/>
</dbReference>
<comment type="caution">
    <text evidence="4">The sequence shown here is derived from an EMBL/GenBank/DDBJ whole genome shotgun (WGS) entry which is preliminary data.</text>
</comment>
<dbReference type="Gene3D" id="3.30.70.2910">
    <property type="match status" value="1"/>
</dbReference>
<accession>A0A8H4N713</accession>
<dbReference type="OrthoDB" id="5195705at2759"/>
<feature type="chain" id="PRO_5035101588" description="Avirulence Effector AvrLm4-7 domain-containing protein" evidence="1">
    <location>
        <begin position="20"/>
        <end position="125"/>
    </location>
</feature>
<gene>
    <name evidence="4" type="ORF">GTA08_BOTSDO07337</name>
    <name evidence="3" type="ORF">GTA08_BOTSDO11530</name>
</gene>
<sequence length="125" mass="13711">MQLLTTTLTILSLSTAALGCTRHTIQFKSAKATCTDGAAPFNTGCGAIRETIKTFSANNENIYGQALTSQFTGCDSCTAVDPRCYCTVTAWRFREWQTTSNTFDLGDWEISNNWTPLDSKTVDCD</sequence>